<evidence type="ECO:0000313" key="7">
    <source>
        <dbReference type="Proteomes" id="UP000230731"/>
    </source>
</evidence>
<evidence type="ECO:0000256" key="1">
    <source>
        <dbReference type="ARBA" id="ARBA00012502"/>
    </source>
</evidence>
<proteinExistence type="inferred from homology"/>
<accession>A0A2M6WYT4</accession>
<reference evidence="7" key="1">
    <citation type="submission" date="2017-09" db="EMBL/GenBank/DDBJ databases">
        <title>Depth-based differentiation of microbial function through sediment-hosted aquifers and enrichment of novel symbionts in the deep terrestrial subsurface.</title>
        <authorList>
            <person name="Probst A.J."/>
            <person name="Ladd B."/>
            <person name="Jarett J.K."/>
            <person name="Geller-Mcgrath D.E."/>
            <person name="Sieber C.M.K."/>
            <person name="Emerson J.B."/>
            <person name="Anantharaman K."/>
            <person name="Thomas B.C."/>
            <person name="Malmstrom R."/>
            <person name="Stieglmeier M."/>
            <person name="Klingl A."/>
            <person name="Woyke T."/>
            <person name="Ryan C.M."/>
            <person name="Banfield J.F."/>
        </authorList>
    </citation>
    <scope>NUCLEOTIDE SEQUENCE [LARGE SCALE GENOMIC DNA]</scope>
</reference>
<sequence length="112" mass="12401">MSGDAKAQSRALFGAGCFWGVEEVFRQVRGVLRTIVGYAGGTTEAPTYEQVCSGETGHAETVFVEYDPAVVSYEELLDVFWHTHDPTAVNRQGPDVGTQYRSVIFYYTPAQR</sequence>
<dbReference type="InterPro" id="IPR036509">
    <property type="entry name" value="Met_Sox_Rdtase_MsrA_sf"/>
</dbReference>
<name>A0A2M6WYT4_9BACT</name>
<dbReference type="Proteomes" id="UP000230731">
    <property type="component" value="Unassembled WGS sequence"/>
</dbReference>
<dbReference type="InterPro" id="IPR002569">
    <property type="entry name" value="Met_Sox_Rdtase_MsrA_dom"/>
</dbReference>
<dbReference type="Pfam" id="PF01625">
    <property type="entry name" value="PMSR"/>
    <property type="match status" value="1"/>
</dbReference>
<comment type="catalytic activity">
    <reaction evidence="3">
        <text>L-methionyl-[protein] + [thioredoxin]-disulfide + H2O = L-methionyl-(S)-S-oxide-[protein] + [thioredoxin]-dithiol</text>
        <dbReference type="Rhea" id="RHEA:14217"/>
        <dbReference type="Rhea" id="RHEA-COMP:10698"/>
        <dbReference type="Rhea" id="RHEA-COMP:10700"/>
        <dbReference type="Rhea" id="RHEA-COMP:12313"/>
        <dbReference type="Rhea" id="RHEA-COMP:12315"/>
        <dbReference type="ChEBI" id="CHEBI:15377"/>
        <dbReference type="ChEBI" id="CHEBI:16044"/>
        <dbReference type="ChEBI" id="CHEBI:29950"/>
        <dbReference type="ChEBI" id="CHEBI:44120"/>
        <dbReference type="ChEBI" id="CHEBI:50058"/>
        <dbReference type="EC" id="1.8.4.11"/>
    </reaction>
</comment>
<evidence type="ECO:0000256" key="3">
    <source>
        <dbReference type="ARBA" id="ARBA00047806"/>
    </source>
</evidence>
<dbReference type="SUPFAM" id="SSF55068">
    <property type="entry name" value="Peptide methionine sulfoxide reductase"/>
    <property type="match status" value="1"/>
</dbReference>
<evidence type="ECO:0000259" key="5">
    <source>
        <dbReference type="Pfam" id="PF01625"/>
    </source>
</evidence>
<feature type="domain" description="Peptide methionine sulphoxide reductase MsrA" evidence="5">
    <location>
        <begin position="11"/>
        <end position="112"/>
    </location>
</feature>
<gene>
    <name evidence="6" type="primary">msrA</name>
    <name evidence="6" type="ORF">COT71_03585</name>
</gene>
<dbReference type="EMBL" id="PEZP01000040">
    <property type="protein sequence ID" value="PIT97917.1"/>
    <property type="molecule type" value="Genomic_DNA"/>
</dbReference>
<dbReference type="GO" id="GO:0005737">
    <property type="term" value="C:cytoplasm"/>
    <property type="evidence" value="ECO:0007669"/>
    <property type="project" value="TreeGrafter"/>
</dbReference>
<dbReference type="Gene3D" id="3.30.1060.10">
    <property type="entry name" value="Peptide methionine sulphoxide reductase MsrA"/>
    <property type="match status" value="1"/>
</dbReference>
<evidence type="ECO:0000313" key="6">
    <source>
        <dbReference type="EMBL" id="PIT97917.1"/>
    </source>
</evidence>
<organism evidence="6 7">
    <name type="scientific">Candidatus Andersenbacteria bacterium CG10_big_fil_rev_8_21_14_0_10_54_11</name>
    <dbReference type="NCBI Taxonomy" id="1974485"/>
    <lineage>
        <taxon>Bacteria</taxon>
        <taxon>Candidatus Anderseniibacteriota</taxon>
    </lineage>
</organism>
<dbReference type="EC" id="1.8.4.11" evidence="1"/>
<dbReference type="HAMAP" id="MF_01401">
    <property type="entry name" value="MsrA"/>
    <property type="match status" value="1"/>
</dbReference>
<dbReference type="PANTHER" id="PTHR42799:SF2">
    <property type="entry name" value="MITOCHONDRIAL PEPTIDE METHIONINE SULFOXIDE REDUCTASE"/>
    <property type="match status" value="1"/>
</dbReference>
<dbReference type="GO" id="GO:0008113">
    <property type="term" value="F:peptide-methionine (S)-S-oxide reductase activity"/>
    <property type="evidence" value="ECO:0007669"/>
    <property type="project" value="UniProtKB-EC"/>
</dbReference>
<evidence type="ECO:0000256" key="4">
    <source>
        <dbReference type="ARBA" id="ARBA00048782"/>
    </source>
</evidence>
<dbReference type="NCBIfam" id="TIGR00401">
    <property type="entry name" value="msrA"/>
    <property type="match status" value="1"/>
</dbReference>
<comment type="caution">
    <text evidence="6">The sequence shown here is derived from an EMBL/GenBank/DDBJ whole genome shotgun (WGS) entry which is preliminary data.</text>
</comment>
<protein>
    <recommendedName>
        <fullName evidence="1">peptide-methionine (S)-S-oxide reductase</fullName>
        <ecNumber evidence="1">1.8.4.11</ecNumber>
    </recommendedName>
</protein>
<dbReference type="GO" id="GO:0034599">
    <property type="term" value="P:cellular response to oxidative stress"/>
    <property type="evidence" value="ECO:0007669"/>
    <property type="project" value="TreeGrafter"/>
</dbReference>
<dbReference type="AlphaFoldDB" id="A0A2M6WYT4"/>
<comment type="catalytic activity">
    <reaction evidence="4">
        <text>[thioredoxin]-disulfide + L-methionine + H2O = L-methionine (S)-S-oxide + [thioredoxin]-dithiol</text>
        <dbReference type="Rhea" id="RHEA:19993"/>
        <dbReference type="Rhea" id="RHEA-COMP:10698"/>
        <dbReference type="Rhea" id="RHEA-COMP:10700"/>
        <dbReference type="ChEBI" id="CHEBI:15377"/>
        <dbReference type="ChEBI" id="CHEBI:29950"/>
        <dbReference type="ChEBI" id="CHEBI:50058"/>
        <dbReference type="ChEBI" id="CHEBI:57844"/>
        <dbReference type="ChEBI" id="CHEBI:58772"/>
        <dbReference type="EC" id="1.8.4.11"/>
    </reaction>
</comment>
<feature type="non-terminal residue" evidence="6">
    <location>
        <position position="112"/>
    </location>
</feature>
<keyword evidence="2" id="KW-0560">Oxidoreductase</keyword>
<evidence type="ECO:0000256" key="2">
    <source>
        <dbReference type="ARBA" id="ARBA00023002"/>
    </source>
</evidence>
<dbReference type="InterPro" id="IPR050162">
    <property type="entry name" value="MsrA_MetSO_reductase"/>
</dbReference>
<dbReference type="PANTHER" id="PTHR42799">
    <property type="entry name" value="MITOCHONDRIAL PEPTIDE METHIONINE SULFOXIDE REDUCTASE"/>
    <property type="match status" value="1"/>
</dbReference>